<dbReference type="AlphaFoldDB" id="A0A1W1WDU4"/>
<feature type="compositionally biased region" description="Basic and acidic residues" evidence="1">
    <location>
        <begin position="1"/>
        <end position="12"/>
    </location>
</feature>
<name>A0A1W1WDU4_SULTA</name>
<gene>
    <name evidence="2" type="ORF">SAMN00768000_1334</name>
</gene>
<protein>
    <submittedName>
        <fullName evidence="2">Uncharacterized protein</fullName>
    </submittedName>
</protein>
<dbReference type="EMBL" id="FWWY01000001">
    <property type="protein sequence ID" value="SMC03893.1"/>
    <property type="molecule type" value="Genomic_DNA"/>
</dbReference>
<proteinExistence type="predicted"/>
<sequence>MDTHGKRGELKHHSSRISRLNRYGKEHGRRSFLLSNDPDFVAYVMTPHGNLNGMMILPGIRPI</sequence>
<evidence type="ECO:0000313" key="2">
    <source>
        <dbReference type="EMBL" id="SMC03893.1"/>
    </source>
</evidence>
<dbReference type="Proteomes" id="UP000192660">
    <property type="component" value="Unassembled WGS sequence"/>
</dbReference>
<evidence type="ECO:0000256" key="1">
    <source>
        <dbReference type="SAM" id="MobiDB-lite"/>
    </source>
</evidence>
<accession>A0A1W1WDU4</accession>
<keyword evidence="3" id="KW-1185">Reference proteome</keyword>
<evidence type="ECO:0000313" key="3">
    <source>
        <dbReference type="Proteomes" id="UP000192660"/>
    </source>
</evidence>
<feature type="region of interest" description="Disordered" evidence="1">
    <location>
        <begin position="1"/>
        <end position="23"/>
    </location>
</feature>
<organism evidence="2 3">
    <name type="scientific">Sulfobacillus thermosulfidooxidans (strain DSM 9293 / VKM B-1269 / AT-1)</name>
    <dbReference type="NCBI Taxonomy" id="929705"/>
    <lineage>
        <taxon>Bacteria</taxon>
        <taxon>Bacillati</taxon>
        <taxon>Bacillota</taxon>
        <taxon>Clostridia</taxon>
        <taxon>Eubacteriales</taxon>
        <taxon>Clostridiales Family XVII. Incertae Sedis</taxon>
        <taxon>Sulfobacillus</taxon>
    </lineage>
</organism>
<reference evidence="3" key="1">
    <citation type="submission" date="2017-04" db="EMBL/GenBank/DDBJ databases">
        <authorList>
            <person name="Varghese N."/>
            <person name="Submissions S."/>
        </authorList>
    </citation>
    <scope>NUCLEOTIDE SEQUENCE [LARGE SCALE GENOMIC DNA]</scope>
    <source>
        <strain evidence="3">DSM 9293</strain>
    </source>
</reference>